<reference evidence="1" key="1">
    <citation type="submission" date="2006-03" db="EMBL/GenBank/DDBJ databases">
        <title>Complete sequence of Rhodopseudomonas palustris BisB18.</title>
        <authorList>
            <consortium name="US DOE Joint Genome Institute"/>
            <person name="Copeland A."/>
            <person name="Lucas S."/>
            <person name="Lapidus A."/>
            <person name="Barry K."/>
            <person name="Detter J.C."/>
            <person name="Glavina del Rio T."/>
            <person name="Hammon N."/>
            <person name="Israni S."/>
            <person name="Dalin E."/>
            <person name="Tice H."/>
            <person name="Pitluck S."/>
            <person name="Chain P."/>
            <person name="Malfatti S."/>
            <person name="Shin M."/>
            <person name="Vergez L."/>
            <person name="Schmutz J."/>
            <person name="Larimer F."/>
            <person name="Land M."/>
            <person name="Hauser L."/>
            <person name="Pelletier D.A."/>
            <person name="Kyrpides N."/>
            <person name="Anderson I."/>
            <person name="Oda Y."/>
            <person name="Harwood C.S."/>
            <person name="Richardson P."/>
        </authorList>
    </citation>
    <scope>NUCLEOTIDE SEQUENCE [LARGE SCALE GENOMIC DNA]</scope>
    <source>
        <strain evidence="1">BisB18</strain>
    </source>
</reference>
<dbReference type="HOGENOM" id="CLU_119538_0_0_5"/>
<dbReference type="eggNOG" id="ENOG5031HR4">
    <property type="taxonomic scope" value="Bacteria"/>
</dbReference>
<organism evidence="1">
    <name type="scientific">Rhodopseudomonas palustris (strain BisB18)</name>
    <dbReference type="NCBI Taxonomy" id="316056"/>
    <lineage>
        <taxon>Bacteria</taxon>
        <taxon>Pseudomonadati</taxon>
        <taxon>Pseudomonadota</taxon>
        <taxon>Alphaproteobacteria</taxon>
        <taxon>Hyphomicrobiales</taxon>
        <taxon>Nitrobacteraceae</taxon>
        <taxon>Rhodopseudomonas</taxon>
    </lineage>
</organism>
<gene>
    <name evidence="1" type="ordered locus">RPC_3404</name>
</gene>
<dbReference type="OrthoDB" id="7854481at2"/>
<evidence type="ECO:0008006" key="2">
    <source>
        <dbReference type="Google" id="ProtNLM"/>
    </source>
</evidence>
<dbReference type="AlphaFoldDB" id="Q211J2"/>
<proteinExistence type="predicted"/>
<name>Q211J2_RHOPB</name>
<sequence length="159" mass="17126">MYPGGSATAEQIFCLAEEYRKAAHVLLQLGRRGAPLSHAPCRLSAIHAIELYLNALLIIKGHERSQIRALQHDLAARTALAIASGLLLRKRTAAHLSAMTGNREYVVTRYGPEMAATISQINRLTATLDEVAAKVAAILKASPRDSAPPSSPRIARSKP</sequence>
<protein>
    <recommendedName>
        <fullName evidence="2">HEPN domain-containing protein</fullName>
    </recommendedName>
</protein>
<accession>Q211J2</accession>
<dbReference type="KEGG" id="rpc:RPC_3404"/>
<evidence type="ECO:0000313" key="1">
    <source>
        <dbReference type="EMBL" id="ABD88944.1"/>
    </source>
</evidence>
<dbReference type="EMBL" id="CP000301">
    <property type="protein sequence ID" value="ABD88944.1"/>
    <property type="molecule type" value="Genomic_DNA"/>
</dbReference>